<dbReference type="Pfam" id="PF14704">
    <property type="entry name" value="DERM"/>
    <property type="match status" value="1"/>
</dbReference>
<name>A0AAE0YCW2_9GAST</name>
<protein>
    <recommendedName>
        <fullName evidence="7">Dermatopontin</fullName>
    </recommendedName>
</protein>
<comment type="subcellular location">
    <subcellularLocation>
        <location evidence="1">Secreted</location>
    </subcellularLocation>
</comment>
<dbReference type="PANTHER" id="PTHR15040:SF1">
    <property type="entry name" value="DERMATOPONTIN-LIKE ISOFORM X1"/>
    <property type="match status" value="1"/>
</dbReference>
<dbReference type="InterPro" id="IPR026645">
    <property type="entry name" value="Dermatopontin"/>
</dbReference>
<dbReference type="EMBL" id="JAWDGP010006482">
    <property type="protein sequence ID" value="KAK3740215.1"/>
    <property type="molecule type" value="Genomic_DNA"/>
</dbReference>
<keyword evidence="3" id="KW-0964">Secreted</keyword>
<dbReference type="AlphaFoldDB" id="A0AAE0YCW2"/>
<evidence type="ECO:0000256" key="1">
    <source>
        <dbReference type="ARBA" id="ARBA00004613"/>
    </source>
</evidence>
<dbReference type="GO" id="GO:0005615">
    <property type="term" value="C:extracellular space"/>
    <property type="evidence" value="ECO:0007669"/>
    <property type="project" value="TreeGrafter"/>
</dbReference>
<comment type="caution">
    <text evidence="5">The sequence shown here is derived from an EMBL/GenBank/DDBJ whole genome shotgun (WGS) entry which is preliminary data.</text>
</comment>
<evidence type="ECO:0000256" key="4">
    <source>
        <dbReference type="ARBA" id="ARBA00023157"/>
    </source>
</evidence>
<dbReference type="GO" id="GO:0031012">
    <property type="term" value="C:extracellular matrix"/>
    <property type="evidence" value="ECO:0007669"/>
    <property type="project" value="TreeGrafter"/>
</dbReference>
<keyword evidence="6" id="KW-1185">Reference proteome</keyword>
<dbReference type="GO" id="GO:0030199">
    <property type="term" value="P:collagen fibril organization"/>
    <property type="evidence" value="ECO:0007669"/>
    <property type="project" value="TreeGrafter"/>
</dbReference>
<comment type="similarity">
    <text evidence="2">Belongs to the dermatopontin family.</text>
</comment>
<evidence type="ECO:0000256" key="2">
    <source>
        <dbReference type="ARBA" id="ARBA00008712"/>
    </source>
</evidence>
<reference evidence="5" key="1">
    <citation type="journal article" date="2023" name="G3 (Bethesda)">
        <title>A reference genome for the long-term kleptoplast-retaining sea slug Elysia crispata morphotype clarki.</title>
        <authorList>
            <person name="Eastman K.E."/>
            <person name="Pendleton A.L."/>
            <person name="Shaikh M.A."/>
            <person name="Suttiyut T."/>
            <person name="Ogas R."/>
            <person name="Tomko P."/>
            <person name="Gavelis G."/>
            <person name="Widhalm J.R."/>
            <person name="Wisecaver J.H."/>
        </authorList>
    </citation>
    <scope>NUCLEOTIDE SEQUENCE</scope>
    <source>
        <strain evidence="5">ECLA1</strain>
    </source>
</reference>
<proteinExistence type="inferred from homology"/>
<evidence type="ECO:0000256" key="3">
    <source>
        <dbReference type="ARBA" id="ARBA00022525"/>
    </source>
</evidence>
<evidence type="ECO:0000313" key="5">
    <source>
        <dbReference type="EMBL" id="KAK3740215.1"/>
    </source>
</evidence>
<accession>A0AAE0YCW2</accession>
<evidence type="ECO:0000313" key="6">
    <source>
        <dbReference type="Proteomes" id="UP001283361"/>
    </source>
</evidence>
<dbReference type="Proteomes" id="UP001283361">
    <property type="component" value="Unassembled WGS sequence"/>
</dbReference>
<organism evidence="5 6">
    <name type="scientific">Elysia crispata</name>
    <name type="common">lettuce slug</name>
    <dbReference type="NCBI Taxonomy" id="231223"/>
    <lineage>
        <taxon>Eukaryota</taxon>
        <taxon>Metazoa</taxon>
        <taxon>Spiralia</taxon>
        <taxon>Lophotrochozoa</taxon>
        <taxon>Mollusca</taxon>
        <taxon>Gastropoda</taxon>
        <taxon>Heterobranchia</taxon>
        <taxon>Euthyneura</taxon>
        <taxon>Panpulmonata</taxon>
        <taxon>Sacoglossa</taxon>
        <taxon>Placobranchoidea</taxon>
        <taxon>Plakobranchidae</taxon>
        <taxon>Elysia</taxon>
    </lineage>
</organism>
<evidence type="ECO:0008006" key="7">
    <source>
        <dbReference type="Google" id="ProtNLM"/>
    </source>
</evidence>
<gene>
    <name evidence="5" type="ORF">RRG08_054237</name>
</gene>
<dbReference type="PANTHER" id="PTHR15040">
    <property type="entry name" value="DERMATOPONTIN-RELATED"/>
    <property type="match status" value="1"/>
</dbReference>
<sequence length="216" mass="24359">MLNSNVKYTTATLCQQQLQLCIAVQSFLISHCAVNLKTMSSVFPTLVLALAVALSTSGAGAAYVNNWDEPFQYQCPEGQVLRSVLSVHSNSAEDRRWMFTCGNAPSGASPSTCRWTDDYVNTWDEPISFMCPPNYVLAGVESYHSDAAEDRRMKFKCCKDPEYKTFSCGMSPYLNSWDSILTYSVPNGKVLVGWFSVHSNQAEDRRHKMIYCYYRQ</sequence>
<keyword evidence="4" id="KW-1015">Disulfide bond</keyword>